<reference evidence="13" key="1">
    <citation type="journal article" date="2023" name="Mol. Phylogenet. Evol.">
        <title>Genome-scale phylogeny and comparative genomics of the fungal order Sordariales.</title>
        <authorList>
            <person name="Hensen N."/>
            <person name="Bonometti L."/>
            <person name="Westerberg I."/>
            <person name="Brannstrom I.O."/>
            <person name="Guillou S."/>
            <person name="Cros-Aarteil S."/>
            <person name="Calhoun S."/>
            <person name="Haridas S."/>
            <person name="Kuo A."/>
            <person name="Mondo S."/>
            <person name="Pangilinan J."/>
            <person name="Riley R."/>
            <person name="LaButti K."/>
            <person name="Andreopoulos B."/>
            <person name="Lipzen A."/>
            <person name="Chen C."/>
            <person name="Yan M."/>
            <person name="Daum C."/>
            <person name="Ng V."/>
            <person name="Clum A."/>
            <person name="Steindorff A."/>
            <person name="Ohm R.A."/>
            <person name="Martin F."/>
            <person name="Silar P."/>
            <person name="Natvig D.O."/>
            <person name="Lalanne C."/>
            <person name="Gautier V."/>
            <person name="Ament-Velasquez S.L."/>
            <person name="Kruys A."/>
            <person name="Hutchinson M.I."/>
            <person name="Powell A.J."/>
            <person name="Barry K."/>
            <person name="Miller A.N."/>
            <person name="Grigoriev I.V."/>
            <person name="Debuchy R."/>
            <person name="Gladieux P."/>
            <person name="Hiltunen Thoren M."/>
            <person name="Johannesson H."/>
        </authorList>
    </citation>
    <scope>NUCLEOTIDE SEQUENCE [LARGE SCALE GENOMIC DNA]</scope>
    <source>
        <strain evidence="13">CBS 340.73</strain>
    </source>
</reference>
<dbReference type="GO" id="GO:0034517">
    <property type="term" value="P:ribophagy"/>
    <property type="evidence" value="ECO:0007669"/>
    <property type="project" value="TreeGrafter"/>
</dbReference>
<comment type="similarity">
    <text evidence="1 7">Belongs to the ATG11 family.</text>
</comment>
<comment type="caution">
    <text evidence="12">The sequence shown here is derived from an EMBL/GenBank/DDBJ whole genome shotgun (WGS) entry which is preliminary data.</text>
</comment>
<comment type="function">
    <text evidence="7">Involved in cytoplasm to vacuole transport (Cvt), pexophagy, mitophagy and nucleophagy. Recruits mitochondria for their selective degradation via autophagy (mitophagy) during starvation. Works as scaffold proteins that recruit ATG proteins to the pre-autophagosome (PAS), the site of vesicle/autophagosome formation. Required for the Cvt vesicles completion.</text>
</comment>
<feature type="compositionally biased region" description="Polar residues" evidence="9">
    <location>
        <begin position="1075"/>
        <end position="1090"/>
    </location>
</feature>
<keyword evidence="7" id="KW-0472">Membrane</keyword>
<dbReference type="PANTHER" id="PTHR13222:SF1">
    <property type="entry name" value="RB1-INDUCIBLE COILED-COIL PROTEIN 1"/>
    <property type="match status" value="1"/>
</dbReference>
<feature type="coiled-coil region" evidence="8">
    <location>
        <begin position="1146"/>
        <end position="1173"/>
    </location>
</feature>
<feature type="domain" description="Autophagy protein ATG17-like" evidence="10">
    <location>
        <begin position="142"/>
        <end position="494"/>
    </location>
</feature>
<evidence type="ECO:0000256" key="3">
    <source>
        <dbReference type="ARBA" id="ARBA00022448"/>
    </source>
</evidence>
<feature type="compositionally biased region" description="Basic and acidic residues" evidence="9">
    <location>
        <begin position="658"/>
        <end position="668"/>
    </location>
</feature>
<evidence type="ECO:0000259" key="11">
    <source>
        <dbReference type="Pfam" id="PF10377"/>
    </source>
</evidence>
<dbReference type="Proteomes" id="UP001303473">
    <property type="component" value="Unassembled WGS sequence"/>
</dbReference>
<evidence type="ECO:0000256" key="5">
    <source>
        <dbReference type="ARBA" id="ARBA00023006"/>
    </source>
</evidence>
<feature type="compositionally biased region" description="Low complexity" evidence="9">
    <location>
        <begin position="1350"/>
        <end position="1364"/>
    </location>
</feature>
<organism evidence="12 13">
    <name type="scientific">Diplogelasinospora grovesii</name>
    <dbReference type="NCBI Taxonomy" id="303347"/>
    <lineage>
        <taxon>Eukaryota</taxon>
        <taxon>Fungi</taxon>
        <taxon>Dikarya</taxon>
        <taxon>Ascomycota</taxon>
        <taxon>Pezizomycotina</taxon>
        <taxon>Sordariomycetes</taxon>
        <taxon>Sordariomycetidae</taxon>
        <taxon>Sordariales</taxon>
        <taxon>Diplogelasinosporaceae</taxon>
        <taxon>Diplogelasinospora</taxon>
    </lineage>
</organism>
<proteinExistence type="inferred from homology"/>
<dbReference type="GO" id="GO:0060090">
    <property type="term" value="F:molecular adaptor activity"/>
    <property type="evidence" value="ECO:0007669"/>
    <property type="project" value="TreeGrafter"/>
</dbReference>
<dbReference type="InterPro" id="IPR019460">
    <property type="entry name" value="Atg11_C"/>
</dbReference>
<comment type="subunit">
    <text evidence="7">Homodimer.</text>
</comment>
<keyword evidence="7" id="KW-0926">Vacuole</keyword>
<dbReference type="SUPFAM" id="SSF57997">
    <property type="entry name" value="Tropomyosin"/>
    <property type="match status" value="1"/>
</dbReference>
<evidence type="ECO:0000256" key="1">
    <source>
        <dbReference type="ARBA" id="ARBA00009729"/>
    </source>
</evidence>
<keyword evidence="4 7" id="KW-0653">Protein transport</keyword>
<dbReference type="GO" id="GO:0034727">
    <property type="term" value="P:piecemeal microautophagy of the nucleus"/>
    <property type="evidence" value="ECO:0007669"/>
    <property type="project" value="TreeGrafter"/>
</dbReference>
<dbReference type="InterPro" id="IPR040040">
    <property type="entry name" value="ATG11"/>
</dbReference>
<feature type="region of interest" description="Disordered" evidence="9">
    <location>
        <begin position="1"/>
        <end position="23"/>
    </location>
</feature>
<comment type="subcellular location">
    <subcellularLocation>
        <location evidence="7">Preautophagosomal structure membrane</location>
        <topology evidence="7">Peripheral membrane protein</topology>
    </subcellularLocation>
    <subcellularLocation>
        <location evidence="7">Vacuole membrane</location>
        <topology evidence="7">Peripheral membrane protein</topology>
    </subcellularLocation>
    <text evidence="7">During pexophagy, accumulates in the vacuolar membrane region, where the peroxisomes contact the vacuole.</text>
</comment>
<feature type="region of interest" description="Disordered" evidence="9">
    <location>
        <begin position="1242"/>
        <end position="1274"/>
    </location>
</feature>
<keyword evidence="3 7" id="KW-0813">Transport</keyword>
<feature type="region of interest" description="Disordered" evidence="9">
    <location>
        <begin position="1070"/>
        <end position="1091"/>
    </location>
</feature>
<feature type="compositionally biased region" description="Polar residues" evidence="9">
    <location>
        <begin position="1244"/>
        <end position="1266"/>
    </location>
</feature>
<evidence type="ECO:0000313" key="13">
    <source>
        <dbReference type="Proteomes" id="UP001303473"/>
    </source>
</evidence>
<dbReference type="GO" id="GO:0000045">
    <property type="term" value="P:autophagosome assembly"/>
    <property type="evidence" value="ECO:0007669"/>
    <property type="project" value="UniProtKB-UniRule"/>
</dbReference>
<dbReference type="InterPro" id="IPR045326">
    <property type="entry name" value="ATG17-like_dom"/>
</dbReference>
<evidence type="ECO:0000256" key="6">
    <source>
        <dbReference type="ARBA" id="ARBA00023054"/>
    </source>
</evidence>
<evidence type="ECO:0000256" key="4">
    <source>
        <dbReference type="ARBA" id="ARBA00022927"/>
    </source>
</evidence>
<evidence type="ECO:0000256" key="7">
    <source>
        <dbReference type="RuleBase" id="RU367075"/>
    </source>
</evidence>
<dbReference type="GO" id="GO:0005774">
    <property type="term" value="C:vacuolar membrane"/>
    <property type="evidence" value="ECO:0007669"/>
    <property type="project" value="UniProtKB-SubCell"/>
</dbReference>
<feature type="domain" description="Autophagy-related protein 11 C-terminal" evidence="11">
    <location>
        <begin position="1140"/>
        <end position="1291"/>
    </location>
</feature>
<dbReference type="GO" id="GO:0019901">
    <property type="term" value="F:protein kinase binding"/>
    <property type="evidence" value="ECO:0007669"/>
    <property type="project" value="TreeGrafter"/>
</dbReference>
<evidence type="ECO:0000256" key="9">
    <source>
        <dbReference type="SAM" id="MobiDB-lite"/>
    </source>
</evidence>
<feature type="region of interest" description="Disordered" evidence="9">
    <location>
        <begin position="108"/>
        <end position="137"/>
    </location>
</feature>
<feature type="compositionally biased region" description="Polar residues" evidence="9">
    <location>
        <begin position="624"/>
        <end position="654"/>
    </location>
</feature>
<feature type="coiled-coil region" evidence="8">
    <location>
        <begin position="670"/>
        <end position="835"/>
    </location>
</feature>
<keyword evidence="6 8" id="KW-0175">Coiled coil</keyword>
<dbReference type="Pfam" id="PF10377">
    <property type="entry name" value="ATG11"/>
    <property type="match status" value="1"/>
</dbReference>
<sequence length="1462" mass="164139">MISVHQAEVGPQPAFRKRPAVDPYSTQSPVEFKGCMEMATQVLIAHTGQRLQIDASQFALLDDFKASVARQSSIPVQCIITLTPQGKPLKLQTVQTEREIYVYDNRLTQASSPEASPPAKHELPLPKRYTVSNPPNSIDDTRSVQSWQDLFKTRRAWAMKVVEDCTQMATATHERYGEMDVMLRCLDAAVANLESVIKGLEPKYAELKKWAPTAQADYSTLTTGWERYLSLARSIPISSAMVRFMTGRDISGAKGRPQRPATLEDLVDLETARKAGRLAPTALRKLNSRMAELDKVAMRLFQDAEDLFREFERTVARSSLSHDGESLQLLQDIEAVAKKIDTDYQTTLEYSNSTRDLLQASRIAANHTERLLPSIRNRALEMDEMLRYATQARNGLAAESVEFMRTITEITAGSHSVKSQINAVDQEEELATFDYLRLIQQVPYMYASFVAEAVKRREWLEKVKQDSSTLANEMALFQDEEIKRRRRWHKLVGNAYGPETPTAENNVPGLEVNLLGEEEQWPTMSRRELDDLYALLQKQNAEPELVGDIGKMIAELNNPTRQQSKRMKAFKNGSVHEVALGRSGLLIRGDDDLLRSLQEDKSKLESKLKTAESRVRRLEDLLHRQTQASRPSLGNLFQTPSQQLSDRNESTISVKSPRASDDRRRSSEGTDVLVQRIQQLEADLNAERERSAGFEKDLNAGAELHNDIKGQIEELNSTKKDLLENMEALKREFLEERKSLQDEIKRLQARLEDAEDEIEHFGESRENEKASYDERVRALETEVERLLREKHDEALKSEEQVGFLRTEAHSQRERIQAQEKQLQTAQDKNKDMSKKLGAMSEASETLFKALRDLWEQISPDVAVPDDATELAEGVTSKVADTLAKARNIESDMLLLKSELDSADKASVGLRTEMAVTKEKLLSEEMTSIRLRENLAEEKARVTALEGELAESREQLSQLRVRLADGETGSESLRQRLEEDEEKITSMTEELASRQSQVGSMEKEARLFQERLQESQTKLSELTIRFDSRTERAKDLTQRLYSQNERLGKLLERLGFSLTRQGGAMVIQKVPRSERSAQNANDSDPGTSLRRSGTLHGRVIADSADLELLYWMDNSDVEVEADKYEAYMAALGSFDTDAFSEAIYRRVKEVEHMARKLQRDARTYREKAHSLQKEAHDKIAFRHFKEGDLALFLPTRNQTTGAWAAFNVGFPHYFLREQEGHRLRNREWLVARISRIQERVVDLSKSLQQRPGTSKKGSGPGATTETDSLTEEENDNPFDLSDGLRWYLIDAFEDKPGAPSTPGLAKSTVAANNVEAMADMHTHGRSGSRGGGLVGRGGMASAIEGVSKTLSKSLESRRSSTSSKKALPLGIGIARGRDSALASETNSLRAAPPDTPAGTSPTQQHATVHGAARQASPKAASAQVADISVRNDVDRASSDEQHKQHSSPLEAEVRNDLDSLMGP</sequence>
<feature type="compositionally biased region" description="Basic and acidic residues" evidence="9">
    <location>
        <begin position="1428"/>
        <end position="1442"/>
    </location>
</feature>
<dbReference type="PANTHER" id="PTHR13222">
    <property type="entry name" value="RB1-INDUCIBLE COILED-COIL"/>
    <property type="match status" value="1"/>
</dbReference>
<feature type="region of interest" description="Disordered" evidence="9">
    <location>
        <begin position="1379"/>
        <end position="1462"/>
    </location>
</feature>
<feature type="region of interest" description="Disordered" evidence="9">
    <location>
        <begin position="624"/>
        <end position="670"/>
    </location>
</feature>
<evidence type="ECO:0000256" key="2">
    <source>
        <dbReference type="ARBA" id="ARBA00013804"/>
    </source>
</evidence>
<feature type="coiled-coil region" evidence="8">
    <location>
        <begin position="927"/>
        <end position="1024"/>
    </location>
</feature>
<protein>
    <recommendedName>
        <fullName evidence="2 7">Autophagy-related protein 11</fullName>
    </recommendedName>
</protein>
<dbReference type="GO" id="GO:0015031">
    <property type="term" value="P:protein transport"/>
    <property type="evidence" value="ECO:0007669"/>
    <property type="project" value="UniProtKB-KW"/>
</dbReference>
<keyword evidence="13" id="KW-1185">Reference proteome</keyword>
<dbReference type="EMBL" id="MU853779">
    <property type="protein sequence ID" value="KAK3941821.1"/>
    <property type="molecule type" value="Genomic_DNA"/>
</dbReference>
<accession>A0AAN6N9V4</accession>
<dbReference type="GO" id="GO:0000422">
    <property type="term" value="P:autophagy of mitochondrion"/>
    <property type="evidence" value="ECO:0007669"/>
    <property type="project" value="TreeGrafter"/>
</dbReference>
<gene>
    <name evidence="12" type="ORF">QBC46DRAFT_429095</name>
</gene>
<feature type="compositionally biased region" description="Low complexity" evidence="9">
    <location>
        <begin position="1410"/>
        <end position="1422"/>
    </location>
</feature>
<feature type="compositionally biased region" description="Polar residues" evidence="9">
    <location>
        <begin position="1396"/>
        <end position="1405"/>
    </location>
</feature>
<dbReference type="GO" id="GO:1990316">
    <property type="term" value="C:Atg1/ULK1 kinase complex"/>
    <property type="evidence" value="ECO:0007669"/>
    <property type="project" value="TreeGrafter"/>
</dbReference>
<dbReference type="GO" id="GO:1903599">
    <property type="term" value="P:positive regulation of autophagy of mitochondrion"/>
    <property type="evidence" value="ECO:0007669"/>
    <property type="project" value="UniProtKB-UniRule"/>
</dbReference>
<evidence type="ECO:0000313" key="12">
    <source>
        <dbReference type="EMBL" id="KAK3941821.1"/>
    </source>
</evidence>
<evidence type="ECO:0000259" key="10">
    <source>
        <dbReference type="Pfam" id="PF04108"/>
    </source>
</evidence>
<dbReference type="GO" id="GO:0061709">
    <property type="term" value="P:reticulophagy"/>
    <property type="evidence" value="ECO:0007669"/>
    <property type="project" value="TreeGrafter"/>
</dbReference>
<dbReference type="Pfam" id="PF04108">
    <property type="entry name" value="ATG17_like"/>
    <property type="match status" value="1"/>
</dbReference>
<feature type="region of interest" description="Disordered" evidence="9">
    <location>
        <begin position="1350"/>
        <end position="1369"/>
    </location>
</feature>
<dbReference type="GO" id="GO:0034045">
    <property type="term" value="C:phagophore assembly site membrane"/>
    <property type="evidence" value="ECO:0007669"/>
    <property type="project" value="UniProtKB-SubCell"/>
</dbReference>
<evidence type="ECO:0000256" key="8">
    <source>
        <dbReference type="SAM" id="Coils"/>
    </source>
</evidence>
<name>A0AAN6N9V4_9PEZI</name>
<keyword evidence="5 7" id="KW-0072">Autophagy</keyword>